<keyword evidence="5" id="KW-1185">Reference proteome</keyword>
<feature type="chain" id="PRO_5037433498" evidence="2">
    <location>
        <begin position="24"/>
        <end position="190"/>
    </location>
</feature>
<dbReference type="InterPro" id="IPR051056">
    <property type="entry name" value="Glycosyl_Hydrolase_73"/>
</dbReference>
<name>A0A915YH99_9BACT</name>
<evidence type="ECO:0000259" key="3">
    <source>
        <dbReference type="SMART" id="SM00047"/>
    </source>
</evidence>
<proteinExistence type="predicted"/>
<dbReference type="RefSeq" id="WP_264788438.1">
    <property type="nucleotide sequence ID" value="NZ_AP026867.1"/>
</dbReference>
<dbReference type="Pfam" id="PF01832">
    <property type="entry name" value="Glucosaminidase"/>
    <property type="match status" value="1"/>
</dbReference>
<sequence length="190" mass="21029">MSLKQLFLITLFASLLASCSVNKRTTTPSTKPSSSSSSSAAARYTIKGPSNAVAYVEKYKHIAVAESVRTGIPASIKLAQGILESGYGSSQLAQKANNHFGIKCGGNWKGKTMRYKGSCYRVFRSGADAYKEHSNFLVNGSRYDFLFKLKRTDYKGWAKGLKKAGYATNPQYPAKVTELIERYKLYNYDK</sequence>
<feature type="signal peptide" evidence="2">
    <location>
        <begin position="1"/>
        <end position="23"/>
    </location>
</feature>
<dbReference type="AlphaFoldDB" id="A0A915YH99"/>
<dbReference type="SMART" id="SM00047">
    <property type="entry name" value="LYZ2"/>
    <property type="match status" value="1"/>
</dbReference>
<evidence type="ECO:0000256" key="1">
    <source>
        <dbReference type="ARBA" id="ARBA00022801"/>
    </source>
</evidence>
<dbReference type="Gene3D" id="1.10.530.10">
    <property type="match status" value="1"/>
</dbReference>
<gene>
    <name evidence="4" type="ORF">AsAng_0038670</name>
</gene>
<accession>A0A915YH99</accession>
<feature type="domain" description="Mannosyl-glycoprotein endo-beta-N-acetylglucosamidase-like" evidence="3">
    <location>
        <begin position="45"/>
        <end position="189"/>
    </location>
</feature>
<reference evidence="4" key="1">
    <citation type="submission" date="2022-09" db="EMBL/GenBank/DDBJ databases">
        <title>Aureispira anguillicida sp. nov., isolated from Leptocephalus of Japanese eel Anguilla japonica.</title>
        <authorList>
            <person name="Yuasa K."/>
            <person name="Mekata T."/>
            <person name="Ikunari K."/>
        </authorList>
    </citation>
    <scope>NUCLEOTIDE SEQUENCE</scope>
    <source>
        <strain evidence="4">EL160426</strain>
    </source>
</reference>
<keyword evidence="1" id="KW-0378">Hydrolase</keyword>
<dbReference type="InterPro" id="IPR002901">
    <property type="entry name" value="MGlyc_endo_b_GlcNAc-like_dom"/>
</dbReference>
<dbReference type="GO" id="GO:0004040">
    <property type="term" value="F:amidase activity"/>
    <property type="evidence" value="ECO:0007669"/>
    <property type="project" value="InterPro"/>
</dbReference>
<organism evidence="4 5">
    <name type="scientific">Aureispira anguillae</name>
    <dbReference type="NCBI Taxonomy" id="2864201"/>
    <lineage>
        <taxon>Bacteria</taxon>
        <taxon>Pseudomonadati</taxon>
        <taxon>Bacteroidota</taxon>
        <taxon>Saprospiria</taxon>
        <taxon>Saprospirales</taxon>
        <taxon>Saprospiraceae</taxon>
        <taxon>Aureispira</taxon>
    </lineage>
</organism>
<protein>
    <submittedName>
        <fullName evidence="4">Glucosaminidase domain-containing protein</fullName>
    </submittedName>
</protein>
<dbReference type="EMBL" id="AP026867">
    <property type="protein sequence ID" value="BDS13139.1"/>
    <property type="molecule type" value="Genomic_DNA"/>
</dbReference>
<evidence type="ECO:0000256" key="2">
    <source>
        <dbReference type="SAM" id="SignalP"/>
    </source>
</evidence>
<dbReference type="PANTHER" id="PTHR33308:SF9">
    <property type="entry name" value="PEPTIDOGLYCAN HYDROLASE FLGJ"/>
    <property type="match status" value="1"/>
</dbReference>
<evidence type="ECO:0000313" key="4">
    <source>
        <dbReference type="EMBL" id="BDS13139.1"/>
    </source>
</evidence>
<dbReference type="Proteomes" id="UP001060919">
    <property type="component" value="Chromosome"/>
</dbReference>
<dbReference type="PROSITE" id="PS51257">
    <property type="entry name" value="PROKAR_LIPOPROTEIN"/>
    <property type="match status" value="1"/>
</dbReference>
<dbReference type="KEGG" id="aup:AsAng_0038670"/>
<dbReference type="PANTHER" id="PTHR33308">
    <property type="entry name" value="PEPTIDOGLYCAN HYDROLASE FLGJ"/>
    <property type="match status" value="1"/>
</dbReference>
<keyword evidence="2" id="KW-0732">Signal</keyword>
<evidence type="ECO:0000313" key="5">
    <source>
        <dbReference type="Proteomes" id="UP001060919"/>
    </source>
</evidence>